<organism evidence="1 2">
    <name type="scientific">Scutellospora calospora</name>
    <dbReference type="NCBI Taxonomy" id="85575"/>
    <lineage>
        <taxon>Eukaryota</taxon>
        <taxon>Fungi</taxon>
        <taxon>Fungi incertae sedis</taxon>
        <taxon>Mucoromycota</taxon>
        <taxon>Glomeromycotina</taxon>
        <taxon>Glomeromycetes</taxon>
        <taxon>Diversisporales</taxon>
        <taxon>Gigasporaceae</taxon>
        <taxon>Scutellospora</taxon>
    </lineage>
</organism>
<reference evidence="1" key="1">
    <citation type="submission" date="2021-06" db="EMBL/GenBank/DDBJ databases">
        <authorList>
            <person name="Kallberg Y."/>
            <person name="Tangrot J."/>
            <person name="Rosling A."/>
        </authorList>
    </citation>
    <scope>NUCLEOTIDE SEQUENCE</scope>
    <source>
        <strain evidence="1">AU212A</strain>
    </source>
</reference>
<sequence length="370" mass="42062">MTIKDYEGKVSLEHSSGSSTEGTSVLFIYLSLIRYGLELLELLVNSLPIREKSKLDGTKAIRGGIPLIFPQFAKASEPSAETANLPQHGIARVSTWKFLGAVTDNEEEVSARFGLTDAQVPENFHKEWPKKFELIFTVTLTANTLKNTLEVRNNGTEPFEFNALLHTYYSVPISIKGLNEVTYLDKVNNFARIRDVKDSITIDQETDRIYMDVPKDEFIIDLGQPDGVGNFTLKKLNLKDTVVWNPWIKKALEMSDFGDDEYKKMVCVEPGTVTEYVKLEAGKTWECGQIIKVFALKSKLTKRDLTRKGTPKNKQMFLTKDSRKSKSMLLKREPARKRQLGTEAQKPLVGDIPKEYFLVITITTREEMFF</sequence>
<comment type="caution">
    <text evidence="1">The sequence shown here is derived from an EMBL/GenBank/DDBJ whole genome shotgun (WGS) entry which is preliminary data.</text>
</comment>
<dbReference type="Proteomes" id="UP000789860">
    <property type="component" value="Unassembled WGS sequence"/>
</dbReference>
<accession>A0ACA9KR10</accession>
<evidence type="ECO:0000313" key="2">
    <source>
        <dbReference type="Proteomes" id="UP000789860"/>
    </source>
</evidence>
<gene>
    <name evidence="1" type="ORF">SCALOS_LOCUS2610</name>
</gene>
<keyword evidence="2" id="KW-1185">Reference proteome</keyword>
<evidence type="ECO:0000313" key="1">
    <source>
        <dbReference type="EMBL" id="CAG8485405.1"/>
    </source>
</evidence>
<dbReference type="EMBL" id="CAJVPM010002374">
    <property type="protein sequence ID" value="CAG8485405.1"/>
    <property type="molecule type" value="Genomic_DNA"/>
</dbReference>
<proteinExistence type="predicted"/>
<protein>
    <submittedName>
        <fullName evidence="1">4508_t:CDS:1</fullName>
    </submittedName>
</protein>
<name>A0ACA9KR10_9GLOM</name>